<name>A0ABZ0SP09_9MICO</name>
<reference evidence="8 9" key="1">
    <citation type="submission" date="2023-11" db="EMBL/GenBank/DDBJ databases">
        <title>Genome sequence of Microbacterium rhizosphaerae KACC 19337.</title>
        <authorList>
            <person name="Choi H."/>
            <person name="Kim S."/>
            <person name="Kim Y."/>
            <person name="Kwon S.-W."/>
            <person name="Heo J."/>
        </authorList>
    </citation>
    <scope>NUCLEOTIDE SEQUENCE [LARGE SCALE GENOMIC DNA]</scope>
    <source>
        <strain evidence="8 9">KACC 19337</strain>
    </source>
</reference>
<evidence type="ECO:0000256" key="2">
    <source>
        <dbReference type="ARBA" id="ARBA00009717"/>
    </source>
</evidence>
<evidence type="ECO:0000256" key="6">
    <source>
        <dbReference type="ARBA" id="ARBA00023026"/>
    </source>
</evidence>
<evidence type="ECO:0000256" key="1">
    <source>
        <dbReference type="ARBA" id="ARBA00004191"/>
    </source>
</evidence>
<keyword evidence="4" id="KW-0964">Secreted</keyword>
<keyword evidence="5" id="KW-0378">Hydrolase</keyword>
<evidence type="ECO:0000313" key="9">
    <source>
        <dbReference type="Proteomes" id="UP001323798"/>
    </source>
</evidence>
<evidence type="ECO:0000256" key="3">
    <source>
        <dbReference type="ARBA" id="ARBA00012018"/>
    </source>
</evidence>
<dbReference type="NCBIfam" id="TIGR01409">
    <property type="entry name" value="TAT_signal_seq"/>
    <property type="match status" value="1"/>
</dbReference>
<keyword evidence="9" id="KW-1185">Reference proteome</keyword>
<dbReference type="Proteomes" id="UP001323798">
    <property type="component" value="Chromosome"/>
</dbReference>
<dbReference type="Gene3D" id="3.40.720.10">
    <property type="entry name" value="Alkaline Phosphatase, subunit A"/>
    <property type="match status" value="2"/>
</dbReference>
<gene>
    <name evidence="8" type="ORF">SM116_01745</name>
</gene>
<evidence type="ECO:0000313" key="8">
    <source>
        <dbReference type="EMBL" id="WPR90036.1"/>
    </source>
</evidence>
<comment type="similarity">
    <text evidence="2">Belongs to the bacterial phospholipase C family.</text>
</comment>
<dbReference type="InterPro" id="IPR006311">
    <property type="entry name" value="TAT_signal"/>
</dbReference>
<sequence length="580" mass="63358">MDDGGADETPDNGARSASRREFLKRAGIGAAGAAVGASAVGAAWAISESGTQPTSTTDDTYGFSPLPPRHEPGFDHVVVIMYENRSFDHIFGRLYADHELRAGQQFEGLQTGNYANTAPDGTVVPAHVYAGPTDVVMAQPDPDPGEHYPHVNTQLFGTVDPPANAEFWQNGFAPPWNEPEDTAHPTMSGFVTDYVANFRAERGVDPTVAEYSRVMGGFSREMLPVFSTLARSFAVYDHWHCAVPSQTFCNRSFFHASTSHGFVTNDEGGAAKWLNAPAVPTIFNRLEDAGKTWRVYYDARQIVSMTGFLHAPSIEKYWRTNFRGMEQFAEDCRTGRLPDYAFIEPRLIFDHNDMHPPGSLPAGARGYDAAMSDVRAAEVLLADVYAAVRGGRSTTGSNALNTALVVTFDEHGGIYDHVPPPASSSPSGRREPGEMGFTFDRLGGRVPTFVVSAYTAEGTIVNDPMHHASVIRTIVDLHGLEPLTHRDDDSRGIRNAVNLTIPRQPQLWPDVPRPYVPPNPEHTTIAPSDEVRRRPLTAPAKGLLGLLLARYEPEAPEPVSYGDAYDILDRHGRELFGVGD</sequence>
<organism evidence="8 9">
    <name type="scientific">Microbacterium rhizosphaerae</name>
    <dbReference type="NCBI Taxonomy" id="1678237"/>
    <lineage>
        <taxon>Bacteria</taxon>
        <taxon>Bacillati</taxon>
        <taxon>Actinomycetota</taxon>
        <taxon>Actinomycetes</taxon>
        <taxon>Micrococcales</taxon>
        <taxon>Microbacteriaceae</taxon>
        <taxon>Microbacterium</taxon>
    </lineage>
</organism>
<dbReference type="SUPFAM" id="SSF53649">
    <property type="entry name" value="Alkaline phosphatase-like"/>
    <property type="match status" value="1"/>
</dbReference>
<comment type="catalytic activity">
    <reaction evidence="7">
        <text>a 1,2-diacyl-sn-glycero-3-phosphocholine + H2O = phosphocholine + a 1,2-diacyl-sn-glycerol + H(+)</text>
        <dbReference type="Rhea" id="RHEA:10604"/>
        <dbReference type="ChEBI" id="CHEBI:15377"/>
        <dbReference type="ChEBI" id="CHEBI:15378"/>
        <dbReference type="ChEBI" id="CHEBI:17815"/>
        <dbReference type="ChEBI" id="CHEBI:57643"/>
        <dbReference type="ChEBI" id="CHEBI:295975"/>
        <dbReference type="EC" id="3.1.4.3"/>
    </reaction>
    <physiologicalReaction direction="left-to-right" evidence="7">
        <dbReference type="Rhea" id="RHEA:10605"/>
    </physiologicalReaction>
</comment>
<protein>
    <recommendedName>
        <fullName evidence="3">phospholipase C</fullName>
        <ecNumber evidence="3">3.1.4.3</ecNumber>
    </recommendedName>
</protein>
<dbReference type="PANTHER" id="PTHR31956:SF1">
    <property type="entry name" value="NON-SPECIFIC PHOSPHOLIPASE C1"/>
    <property type="match status" value="1"/>
</dbReference>
<evidence type="ECO:0000256" key="5">
    <source>
        <dbReference type="ARBA" id="ARBA00022801"/>
    </source>
</evidence>
<keyword evidence="4" id="KW-0134">Cell wall</keyword>
<dbReference type="Pfam" id="PF04185">
    <property type="entry name" value="Phosphoesterase"/>
    <property type="match status" value="1"/>
</dbReference>
<dbReference type="EMBL" id="CP139368">
    <property type="protein sequence ID" value="WPR90036.1"/>
    <property type="molecule type" value="Genomic_DNA"/>
</dbReference>
<dbReference type="InterPro" id="IPR007312">
    <property type="entry name" value="Phosphoesterase"/>
</dbReference>
<evidence type="ECO:0000256" key="4">
    <source>
        <dbReference type="ARBA" id="ARBA00022512"/>
    </source>
</evidence>
<dbReference type="RefSeq" id="WP_320942750.1">
    <property type="nucleotide sequence ID" value="NZ_BAABEU010000003.1"/>
</dbReference>
<dbReference type="InterPro" id="IPR019546">
    <property type="entry name" value="TAT_signal_bac_arc"/>
</dbReference>
<proteinExistence type="inferred from homology"/>
<keyword evidence="6" id="KW-0843">Virulence</keyword>
<evidence type="ECO:0000256" key="7">
    <source>
        <dbReference type="ARBA" id="ARBA00048421"/>
    </source>
</evidence>
<comment type="subcellular location">
    <subcellularLocation>
        <location evidence="1">Secreted</location>
        <location evidence="1">Cell wall</location>
    </subcellularLocation>
</comment>
<dbReference type="InterPro" id="IPR017850">
    <property type="entry name" value="Alkaline_phosphatase_core_sf"/>
</dbReference>
<dbReference type="PROSITE" id="PS51318">
    <property type="entry name" value="TAT"/>
    <property type="match status" value="1"/>
</dbReference>
<dbReference type="EC" id="3.1.4.3" evidence="3"/>
<dbReference type="PANTHER" id="PTHR31956">
    <property type="entry name" value="NON-SPECIFIC PHOSPHOLIPASE C4-RELATED"/>
    <property type="match status" value="1"/>
</dbReference>
<accession>A0ABZ0SP09</accession>